<keyword evidence="2 12" id="KW-0812">Transmembrane</keyword>
<dbReference type="SUPFAM" id="SSF56436">
    <property type="entry name" value="C-type lectin-like"/>
    <property type="match status" value="1"/>
</dbReference>
<evidence type="ECO:0000256" key="9">
    <source>
        <dbReference type="ARBA" id="ARBA00023170"/>
    </source>
</evidence>
<comment type="subcellular location">
    <subcellularLocation>
        <location evidence="1">Membrane</location>
        <topology evidence="1">Single-pass type II membrane protein</topology>
    </subcellularLocation>
</comment>
<feature type="region of interest" description="Disordered" evidence="11">
    <location>
        <begin position="1"/>
        <end position="28"/>
    </location>
</feature>
<evidence type="ECO:0000256" key="4">
    <source>
        <dbReference type="ARBA" id="ARBA00022889"/>
    </source>
</evidence>
<keyword evidence="10" id="KW-0325">Glycoprotein</keyword>
<reference evidence="15" key="1">
    <citation type="journal article" date="2013" name="Nat. Biotechnol.">
        <title>Chinese hamster genome sequenced from sorted chromosomes.</title>
        <authorList>
            <person name="Brinkrolf K."/>
            <person name="Rupp O."/>
            <person name="Laux H."/>
            <person name="Kollin F."/>
            <person name="Ernst W."/>
            <person name="Linke B."/>
            <person name="Kofler R."/>
            <person name="Romand S."/>
            <person name="Hesse F."/>
            <person name="Budach W.E."/>
            <person name="Galosy S."/>
            <person name="Muller D."/>
            <person name="Noll T."/>
            <person name="Wienberg J."/>
            <person name="Jostock T."/>
            <person name="Leonard M."/>
            <person name="Grillari J."/>
            <person name="Tauch A."/>
            <person name="Goesmann A."/>
            <person name="Helk B."/>
            <person name="Mott J.E."/>
            <person name="Puhler A."/>
            <person name="Borth N."/>
        </authorList>
    </citation>
    <scope>NUCLEOTIDE SEQUENCE [LARGE SCALE GENOMIC DNA]</scope>
    <source>
        <strain evidence="15">17A/GY</strain>
    </source>
</reference>
<keyword evidence="7 12" id="KW-0472">Membrane</keyword>
<evidence type="ECO:0000256" key="1">
    <source>
        <dbReference type="ARBA" id="ARBA00004606"/>
    </source>
</evidence>
<evidence type="ECO:0000256" key="3">
    <source>
        <dbReference type="ARBA" id="ARBA00022734"/>
    </source>
</evidence>
<dbReference type="PANTHER" id="PTHR46329">
    <property type="entry name" value="KILLER CELL LECTIN-LIKE RECEPTOR 2"/>
    <property type="match status" value="1"/>
</dbReference>
<gene>
    <name evidence="14" type="ORF">H671_8g19785</name>
</gene>
<dbReference type="InterPro" id="IPR052013">
    <property type="entry name" value="Mouse_KLRs"/>
</dbReference>
<evidence type="ECO:0000256" key="7">
    <source>
        <dbReference type="ARBA" id="ARBA00023136"/>
    </source>
</evidence>
<dbReference type="AlphaFoldDB" id="A0A061HZG4"/>
<organism evidence="14 15">
    <name type="scientific">Cricetulus griseus</name>
    <name type="common">Chinese hamster</name>
    <name type="synonym">Cricetulus barabensis griseus</name>
    <dbReference type="NCBI Taxonomy" id="10029"/>
    <lineage>
        <taxon>Eukaryota</taxon>
        <taxon>Metazoa</taxon>
        <taxon>Chordata</taxon>
        <taxon>Craniata</taxon>
        <taxon>Vertebrata</taxon>
        <taxon>Euteleostomi</taxon>
        <taxon>Mammalia</taxon>
        <taxon>Eutheria</taxon>
        <taxon>Euarchontoglires</taxon>
        <taxon>Glires</taxon>
        <taxon>Rodentia</taxon>
        <taxon>Myomorpha</taxon>
        <taxon>Muroidea</taxon>
        <taxon>Cricetidae</taxon>
        <taxon>Cricetinae</taxon>
        <taxon>Cricetulus</taxon>
    </lineage>
</organism>
<keyword evidence="3 14" id="KW-0430">Lectin</keyword>
<protein>
    <submittedName>
        <fullName evidence="14">Killer cell lectin-like receptor</fullName>
    </submittedName>
</protein>
<keyword evidence="9 14" id="KW-0675">Receptor</keyword>
<evidence type="ECO:0000256" key="11">
    <source>
        <dbReference type="SAM" id="MobiDB-lite"/>
    </source>
</evidence>
<dbReference type="GO" id="GO:0007155">
    <property type="term" value="P:cell adhesion"/>
    <property type="evidence" value="ECO:0007669"/>
    <property type="project" value="UniProtKB-KW"/>
</dbReference>
<dbReference type="GO" id="GO:0030246">
    <property type="term" value="F:carbohydrate binding"/>
    <property type="evidence" value="ECO:0007669"/>
    <property type="project" value="UniProtKB-KW"/>
</dbReference>
<dbReference type="GO" id="GO:0005886">
    <property type="term" value="C:plasma membrane"/>
    <property type="evidence" value="ECO:0007669"/>
    <property type="project" value="UniProtKB-ARBA"/>
</dbReference>
<proteinExistence type="predicted"/>
<evidence type="ECO:0000313" key="14">
    <source>
        <dbReference type="EMBL" id="ERE65995.1"/>
    </source>
</evidence>
<evidence type="ECO:0000313" key="15">
    <source>
        <dbReference type="Proteomes" id="UP000030759"/>
    </source>
</evidence>
<dbReference type="Proteomes" id="UP000030759">
    <property type="component" value="Unassembled WGS sequence"/>
</dbReference>
<feature type="compositionally biased region" description="Polar residues" evidence="11">
    <location>
        <begin position="13"/>
        <end position="28"/>
    </location>
</feature>
<evidence type="ECO:0000256" key="8">
    <source>
        <dbReference type="ARBA" id="ARBA00023157"/>
    </source>
</evidence>
<dbReference type="InterPro" id="IPR016186">
    <property type="entry name" value="C-type_lectin-like/link_sf"/>
</dbReference>
<keyword evidence="8" id="KW-1015">Disulfide bond</keyword>
<dbReference type="InterPro" id="IPR001304">
    <property type="entry name" value="C-type_lectin-like"/>
</dbReference>
<dbReference type="Pfam" id="PF00059">
    <property type="entry name" value="Lectin_C"/>
    <property type="match status" value="1"/>
</dbReference>
<sequence>MMVPVRSEGPTGRSHSTSDFNTDHTSLTHKMSDEEITYTTVRFHKSSSGLQSRRRPDETQGPREYAQGESSVPWLHTVIPLGILCFILLVTVAVLGTFIFQCRQEKHELQKNLTNINQTYSVMQNNRGLNEMLRNNTTECDDFKYQEEQISGRINLNREQNRFCRETKVDIDCKEHTGKRVEAQWFCCGIKCYYFIMDNKHWNGCKQTCEDCSLSLLKIHDYDELKFLKPRLTTNSYWIGLSYNKSKRKWQWVGGGPSKL</sequence>
<dbReference type="InterPro" id="IPR033992">
    <property type="entry name" value="NKR-like_CTLD"/>
</dbReference>
<dbReference type="EMBL" id="KE682871">
    <property type="protein sequence ID" value="ERE65995.1"/>
    <property type="molecule type" value="Genomic_DNA"/>
</dbReference>
<evidence type="ECO:0000256" key="10">
    <source>
        <dbReference type="ARBA" id="ARBA00023180"/>
    </source>
</evidence>
<dbReference type="Pfam" id="PF08391">
    <property type="entry name" value="Ly49"/>
    <property type="match status" value="1"/>
</dbReference>
<accession>A0A061HZG4</accession>
<dbReference type="InterPro" id="IPR016187">
    <property type="entry name" value="CTDL_fold"/>
</dbReference>
<keyword evidence="4" id="KW-0130">Cell adhesion</keyword>
<feature type="transmembrane region" description="Helical" evidence="12">
    <location>
        <begin position="78"/>
        <end position="100"/>
    </location>
</feature>
<dbReference type="InterPro" id="IPR013600">
    <property type="entry name" value="Ly49_N"/>
</dbReference>
<name>A0A061HZG4_CRIGR</name>
<dbReference type="CDD" id="cd03593">
    <property type="entry name" value="CLECT_NK_receptors_like"/>
    <property type="match status" value="1"/>
</dbReference>
<dbReference type="Gene3D" id="3.10.100.10">
    <property type="entry name" value="Mannose-Binding Protein A, subunit A"/>
    <property type="match status" value="1"/>
</dbReference>
<feature type="region of interest" description="Disordered" evidence="11">
    <location>
        <begin position="44"/>
        <end position="69"/>
    </location>
</feature>
<feature type="domain" description="C-type lectin" evidence="13">
    <location>
        <begin position="188"/>
        <end position="260"/>
    </location>
</feature>
<keyword evidence="5" id="KW-0735">Signal-anchor</keyword>
<evidence type="ECO:0000259" key="13">
    <source>
        <dbReference type="PROSITE" id="PS50041"/>
    </source>
</evidence>
<evidence type="ECO:0000256" key="2">
    <source>
        <dbReference type="ARBA" id="ARBA00022692"/>
    </source>
</evidence>
<evidence type="ECO:0000256" key="12">
    <source>
        <dbReference type="SAM" id="Phobius"/>
    </source>
</evidence>
<keyword evidence="6 12" id="KW-1133">Transmembrane helix</keyword>
<evidence type="ECO:0000256" key="6">
    <source>
        <dbReference type="ARBA" id="ARBA00022989"/>
    </source>
</evidence>
<dbReference type="PROSITE" id="PS50041">
    <property type="entry name" value="C_TYPE_LECTIN_2"/>
    <property type="match status" value="1"/>
</dbReference>
<evidence type="ECO:0000256" key="5">
    <source>
        <dbReference type="ARBA" id="ARBA00022968"/>
    </source>
</evidence>
<dbReference type="PANTHER" id="PTHR46329:SF1">
    <property type="entry name" value="KILLER CELL LECTIN-LIKE RECEPTOR 2"/>
    <property type="match status" value="1"/>
</dbReference>